<name>A0A0F9NC38_9ZZZZ</name>
<comment type="caution">
    <text evidence="1">The sequence shown here is derived from an EMBL/GenBank/DDBJ whole genome shotgun (WGS) entry which is preliminary data.</text>
</comment>
<accession>A0A0F9NC38</accession>
<dbReference type="AlphaFoldDB" id="A0A0F9NC38"/>
<evidence type="ECO:0000313" key="1">
    <source>
        <dbReference type="EMBL" id="KKM86310.1"/>
    </source>
</evidence>
<protein>
    <submittedName>
        <fullName evidence="1">Uncharacterized protein</fullName>
    </submittedName>
</protein>
<organism evidence="1">
    <name type="scientific">marine sediment metagenome</name>
    <dbReference type="NCBI Taxonomy" id="412755"/>
    <lineage>
        <taxon>unclassified sequences</taxon>
        <taxon>metagenomes</taxon>
        <taxon>ecological metagenomes</taxon>
    </lineage>
</organism>
<reference evidence="1" key="1">
    <citation type="journal article" date="2015" name="Nature">
        <title>Complex archaea that bridge the gap between prokaryotes and eukaryotes.</title>
        <authorList>
            <person name="Spang A."/>
            <person name="Saw J.H."/>
            <person name="Jorgensen S.L."/>
            <person name="Zaremba-Niedzwiedzka K."/>
            <person name="Martijn J."/>
            <person name="Lind A.E."/>
            <person name="van Eijk R."/>
            <person name="Schleper C."/>
            <person name="Guy L."/>
            <person name="Ettema T.J."/>
        </authorList>
    </citation>
    <scope>NUCLEOTIDE SEQUENCE</scope>
</reference>
<gene>
    <name evidence="1" type="ORF">LCGC14_1280360</name>
</gene>
<sequence>MKDKKYKLDLFRLLDAMDRRDFKFYSKLTDEEKKGFAGIVAMRWLSVTSDANKELCEYYIGATNEANKHFWNADIAKHPELQYLTIAVAGIGKKVRHQWIKGPSKKKENKVIQMLKEYYPTANIEELEMFFEMNDIDDFIEIAKTLGYQDDQIKEIKKEAKRLK</sequence>
<proteinExistence type="predicted"/>
<dbReference type="EMBL" id="LAZR01007277">
    <property type="protein sequence ID" value="KKM86310.1"/>
    <property type="molecule type" value="Genomic_DNA"/>
</dbReference>